<dbReference type="NCBIfam" id="TIGR01844">
    <property type="entry name" value="type_I_sec_TolC"/>
    <property type="match status" value="1"/>
</dbReference>
<evidence type="ECO:0000256" key="3">
    <source>
        <dbReference type="ARBA" id="ARBA00022448"/>
    </source>
</evidence>
<keyword evidence="3" id="KW-0813">Transport</keyword>
<keyword evidence="8" id="KW-0732">Signal</keyword>
<dbReference type="InterPro" id="IPR010130">
    <property type="entry name" value="T1SS_OMP_TolC"/>
</dbReference>
<dbReference type="PANTHER" id="PTHR30026">
    <property type="entry name" value="OUTER MEMBRANE PROTEIN TOLC"/>
    <property type="match status" value="1"/>
</dbReference>
<protein>
    <submittedName>
        <fullName evidence="9">Channel protein TolC</fullName>
    </submittedName>
</protein>
<evidence type="ECO:0000313" key="10">
    <source>
        <dbReference type="Proteomes" id="UP000298438"/>
    </source>
</evidence>
<dbReference type="GO" id="GO:0015288">
    <property type="term" value="F:porin activity"/>
    <property type="evidence" value="ECO:0007669"/>
    <property type="project" value="TreeGrafter"/>
</dbReference>
<organism evidence="9 10">
    <name type="scientific">Zemynaea arenosa</name>
    <dbReference type="NCBI Taxonomy" id="2561931"/>
    <lineage>
        <taxon>Bacteria</taxon>
        <taxon>Pseudomonadati</taxon>
        <taxon>Pseudomonadota</taxon>
        <taxon>Betaproteobacteria</taxon>
        <taxon>Burkholderiales</taxon>
        <taxon>Oxalobacteraceae</taxon>
        <taxon>Telluria group</taxon>
        <taxon>Zemynaea</taxon>
    </lineage>
</organism>
<dbReference type="EMBL" id="SPVF01000030">
    <property type="protein sequence ID" value="TFW28747.1"/>
    <property type="molecule type" value="Genomic_DNA"/>
</dbReference>
<evidence type="ECO:0000256" key="1">
    <source>
        <dbReference type="ARBA" id="ARBA00004442"/>
    </source>
</evidence>
<feature type="chain" id="PRO_5021188301" evidence="8">
    <location>
        <begin position="21"/>
        <end position="454"/>
    </location>
</feature>
<evidence type="ECO:0000256" key="4">
    <source>
        <dbReference type="ARBA" id="ARBA00022452"/>
    </source>
</evidence>
<comment type="subcellular location">
    <subcellularLocation>
        <location evidence="1">Cell outer membrane</location>
    </subcellularLocation>
</comment>
<evidence type="ECO:0000256" key="5">
    <source>
        <dbReference type="ARBA" id="ARBA00022692"/>
    </source>
</evidence>
<gene>
    <name evidence="9" type="ORF">E4L96_02065</name>
</gene>
<keyword evidence="7" id="KW-0998">Cell outer membrane</keyword>
<dbReference type="GO" id="GO:0015562">
    <property type="term" value="F:efflux transmembrane transporter activity"/>
    <property type="evidence" value="ECO:0007669"/>
    <property type="project" value="InterPro"/>
</dbReference>
<dbReference type="SUPFAM" id="SSF56954">
    <property type="entry name" value="Outer membrane efflux proteins (OEP)"/>
    <property type="match status" value="1"/>
</dbReference>
<dbReference type="GO" id="GO:0009279">
    <property type="term" value="C:cell outer membrane"/>
    <property type="evidence" value="ECO:0007669"/>
    <property type="project" value="UniProtKB-SubCell"/>
</dbReference>
<evidence type="ECO:0000313" key="9">
    <source>
        <dbReference type="EMBL" id="TFW28747.1"/>
    </source>
</evidence>
<evidence type="ECO:0000256" key="8">
    <source>
        <dbReference type="SAM" id="SignalP"/>
    </source>
</evidence>
<name>A0A4Y9STC8_9BURK</name>
<dbReference type="Proteomes" id="UP000298438">
    <property type="component" value="Unassembled WGS sequence"/>
</dbReference>
<keyword evidence="10" id="KW-1185">Reference proteome</keyword>
<dbReference type="InterPro" id="IPR003423">
    <property type="entry name" value="OMP_efflux"/>
</dbReference>
<comment type="caution">
    <text evidence="9">The sequence shown here is derived from an EMBL/GenBank/DDBJ whole genome shotgun (WGS) entry which is preliminary data.</text>
</comment>
<dbReference type="Gene3D" id="1.20.1600.10">
    <property type="entry name" value="Outer membrane efflux proteins (OEP)"/>
    <property type="match status" value="1"/>
</dbReference>
<dbReference type="PANTHER" id="PTHR30026:SF20">
    <property type="entry name" value="OUTER MEMBRANE PROTEIN TOLC"/>
    <property type="match status" value="1"/>
</dbReference>
<dbReference type="AlphaFoldDB" id="A0A4Y9STC8"/>
<feature type="signal peptide" evidence="8">
    <location>
        <begin position="1"/>
        <end position="20"/>
    </location>
</feature>
<sequence length="454" mass="48830">MQKPLLAVLIASAFSLHANAADLIQVYRQALANDATYASARASLAAGQERTTQGRAGLLPNIFASGNYGRSNSDNSPWNEGSTFKDEFGVTHTVTGTSGSSKAATYSITLTQPLFRWDRWETYQQSKLSQSIAEATFAQAQQDLITRVAQAYFDVLAAQDTLETVRAQKTATTEQLASAKRNFEVGTQTITDTHEAQAAYDLVVAQEFAAVNDLEVKRTALQQIIGTAPASLATLKPGVTLTAPAPAVIDPWVSSAENQNYAVTAAQLNYEIAKRDISRNRAGHYPTLDLQAQSSRTKVFGSDSGSGTSTDKSIGVAWNIPIFSGFSVTSKVRESIALEDKARNDLEATRRQAAQNARQAFLGVNSGMAQVKALEAAEVSSQSALESNKLGYQVGVRINIDVLNAQRQLYSTRRDLAAARYNTIMAGLRLKAAAGTLKEADLEPINALLQQTAQ</sequence>
<comment type="similarity">
    <text evidence="2">Belongs to the outer membrane factor (OMF) (TC 1.B.17) family.</text>
</comment>
<evidence type="ECO:0000256" key="7">
    <source>
        <dbReference type="ARBA" id="ARBA00023237"/>
    </source>
</evidence>
<keyword evidence="5" id="KW-0812">Transmembrane</keyword>
<reference evidence="9 10" key="1">
    <citation type="submission" date="2019-03" db="EMBL/GenBank/DDBJ databases">
        <title>Draft Genome Sequence of Massilia arenosa sp. nov., a Novel Massilia Species Isolated from a Sandy-loam Maize Soil.</title>
        <authorList>
            <person name="Raths R."/>
            <person name="Peta V."/>
            <person name="Bucking H."/>
        </authorList>
    </citation>
    <scope>NUCLEOTIDE SEQUENCE [LARGE SCALE GENOMIC DNA]</scope>
    <source>
        <strain evidence="9 10">MC02</strain>
    </source>
</reference>
<dbReference type="RefSeq" id="WP_135205581.1">
    <property type="nucleotide sequence ID" value="NZ_SPVF01000030.1"/>
</dbReference>
<dbReference type="InterPro" id="IPR051906">
    <property type="entry name" value="TolC-like"/>
</dbReference>
<dbReference type="Pfam" id="PF02321">
    <property type="entry name" value="OEP"/>
    <property type="match status" value="2"/>
</dbReference>
<keyword evidence="6" id="KW-0472">Membrane</keyword>
<evidence type="ECO:0000256" key="2">
    <source>
        <dbReference type="ARBA" id="ARBA00007613"/>
    </source>
</evidence>
<dbReference type="GO" id="GO:1990281">
    <property type="term" value="C:efflux pump complex"/>
    <property type="evidence" value="ECO:0007669"/>
    <property type="project" value="TreeGrafter"/>
</dbReference>
<keyword evidence="4" id="KW-1134">Transmembrane beta strand</keyword>
<dbReference type="OrthoDB" id="9813458at2"/>
<proteinExistence type="inferred from homology"/>
<accession>A0A4Y9STC8</accession>
<evidence type="ECO:0000256" key="6">
    <source>
        <dbReference type="ARBA" id="ARBA00023136"/>
    </source>
</evidence>